<dbReference type="GO" id="GO:0015293">
    <property type="term" value="F:symporter activity"/>
    <property type="evidence" value="ECO:0007669"/>
    <property type="project" value="UniProtKB-KW"/>
</dbReference>
<feature type="region of interest" description="Disordered" evidence="7">
    <location>
        <begin position="570"/>
        <end position="598"/>
    </location>
</feature>
<evidence type="ECO:0000256" key="1">
    <source>
        <dbReference type="ARBA" id="ARBA00004141"/>
    </source>
</evidence>
<dbReference type="GO" id="GO:0016020">
    <property type="term" value="C:membrane"/>
    <property type="evidence" value="ECO:0007669"/>
    <property type="project" value="UniProtKB-SubCell"/>
</dbReference>
<dbReference type="CTD" id="3354861"/>
<dbReference type="Pfam" id="PF07690">
    <property type="entry name" value="MFS_1"/>
    <property type="match status" value="1"/>
</dbReference>
<evidence type="ECO:0000259" key="9">
    <source>
        <dbReference type="PROSITE" id="PS50850"/>
    </source>
</evidence>
<proteinExistence type="predicted"/>
<keyword evidence="4" id="KW-0769">Symport</keyword>
<dbReference type="Proteomes" id="UP000494040">
    <property type="component" value="Unassembled WGS sequence"/>
</dbReference>
<dbReference type="RefSeq" id="XP_014246641.2">
    <property type="nucleotide sequence ID" value="XM_014391155.2"/>
</dbReference>
<dbReference type="AlphaFoldDB" id="A0A8I6RK67"/>
<dbReference type="InterPro" id="IPR036259">
    <property type="entry name" value="MFS_trans_sf"/>
</dbReference>
<evidence type="ECO:0000256" key="2">
    <source>
        <dbReference type="ARBA" id="ARBA00022448"/>
    </source>
</evidence>
<keyword evidence="2" id="KW-0813">Transport</keyword>
<accession>A0A8I6RK67</accession>
<protein>
    <recommendedName>
        <fullName evidence="9">Major facilitator superfamily (MFS) profile domain-containing protein</fullName>
    </recommendedName>
</protein>
<feature type="transmembrane region" description="Helical" evidence="8">
    <location>
        <begin position="536"/>
        <end position="554"/>
    </location>
</feature>
<sequence length="598" mass="67091">MWWGTVFGGGVLASNKSCWCYSILSVLDRFQSWFYPCVHSCLSIEWRWLVLCDDHARRKLSFETDLKTRKLLRRASVTISMEEGKMENGSGGIFRRLQFWKLLGAIPARFVLYLLSFTGFLVSFMMRTDINLAMVVMAKIKTPSVYNKTGSEPMYCYDTSVNSSEEVDVSQEEGEFDWDPSIQTTIISSFYWCYVLSQVVGGFLVQKFGTKSVFGYSQLATAMSSMLIPKGAEIHYVILIILRSIQGVASGFTWPAMYSMIAHWIPPTERSRFMSSFQGFTIGIGLTYPICGFIIAHYGWRPVFYTTGSLGLLWCVFWWFLAFDTPQEHPRISKQELAYIQKCTATTIAENKITKVPWISILTSLPAWAIGITTFGRIWVHYTFIIPGPLYMKTILGFSIQKNGILNGAPFLLSYLSSVVFCYVADILVTKRIIPLTAVRKIFTALSQVVPGILVLLIGFVGCNLTLVLSLWFVAVTLITASYAGAMANIVDIGPNFAGPVLAFAQTIHMSASFISPLVAGYILKNDTTLGQWRKVFGITSIVAVGTYFVYQAFGTSEVQSWNYPKETKQLPQIEQKEPLKSPNGTTGKNSFDEEENP</sequence>
<evidence type="ECO:0000256" key="5">
    <source>
        <dbReference type="ARBA" id="ARBA00022989"/>
    </source>
</evidence>
<keyword evidence="6 8" id="KW-0472">Membrane</keyword>
<comment type="subcellular location">
    <subcellularLocation>
        <location evidence="1">Membrane</location>
        <topology evidence="1">Multi-pass membrane protein</topology>
    </subcellularLocation>
</comment>
<dbReference type="GeneID" id="106665023"/>
<keyword evidence="5 8" id="KW-1133">Transmembrane helix</keyword>
<dbReference type="InterPro" id="IPR011701">
    <property type="entry name" value="MFS"/>
</dbReference>
<evidence type="ECO:0000256" key="3">
    <source>
        <dbReference type="ARBA" id="ARBA00022692"/>
    </source>
</evidence>
<dbReference type="PANTHER" id="PTHR11662">
    <property type="entry name" value="SOLUTE CARRIER FAMILY 17"/>
    <property type="match status" value="1"/>
</dbReference>
<dbReference type="EnsemblMetazoa" id="XM_014391155.2">
    <property type="protein sequence ID" value="XP_014246641.2"/>
    <property type="gene ID" value="LOC106665023"/>
</dbReference>
<feature type="transmembrane region" description="Helical" evidence="8">
    <location>
        <begin position="405"/>
        <end position="429"/>
    </location>
</feature>
<feature type="transmembrane region" description="Helical" evidence="8">
    <location>
        <begin position="304"/>
        <end position="323"/>
    </location>
</feature>
<evidence type="ECO:0000256" key="6">
    <source>
        <dbReference type="ARBA" id="ARBA00023136"/>
    </source>
</evidence>
<dbReference type="SUPFAM" id="SSF103473">
    <property type="entry name" value="MFS general substrate transporter"/>
    <property type="match status" value="1"/>
</dbReference>
<feature type="transmembrane region" description="Helical" evidence="8">
    <location>
        <begin position="102"/>
        <end position="126"/>
    </location>
</feature>
<dbReference type="PROSITE" id="PS50850">
    <property type="entry name" value="MFS"/>
    <property type="match status" value="1"/>
</dbReference>
<keyword evidence="3 8" id="KW-0812">Transmembrane</keyword>
<dbReference type="PANTHER" id="PTHR11662:SF77">
    <property type="entry name" value="MAJOR FACILITATOR SUPERFAMILY TRANSPORTER 17, ISOFORM F"/>
    <property type="match status" value="1"/>
</dbReference>
<organism evidence="10 11">
    <name type="scientific">Cimex lectularius</name>
    <name type="common">Bed bug</name>
    <name type="synonym">Acanthia lectularia</name>
    <dbReference type="NCBI Taxonomy" id="79782"/>
    <lineage>
        <taxon>Eukaryota</taxon>
        <taxon>Metazoa</taxon>
        <taxon>Ecdysozoa</taxon>
        <taxon>Arthropoda</taxon>
        <taxon>Hexapoda</taxon>
        <taxon>Insecta</taxon>
        <taxon>Pterygota</taxon>
        <taxon>Neoptera</taxon>
        <taxon>Paraneoptera</taxon>
        <taxon>Hemiptera</taxon>
        <taxon>Heteroptera</taxon>
        <taxon>Panheteroptera</taxon>
        <taxon>Cimicomorpha</taxon>
        <taxon>Cimicidae</taxon>
        <taxon>Cimex</taxon>
    </lineage>
</organism>
<dbReference type="OMA" id="WLHVGFF"/>
<dbReference type="OrthoDB" id="2985014at2759"/>
<reference evidence="10" key="1">
    <citation type="submission" date="2022-01" db="UniProtKB">
        <authorList>
            <consortium name="EnsemblMetazoa"/>
        </authorList>
    </citation>
    <scope>IDENTIFICATION</scope>
</reference>
<feature type="domain" description="Major facilitator superfamily (MFS) profile" evidence="9">
    <location>
        <begin position="115"/>
        <end position="558"/>
    </location>
</feature>
<feature type="transmembrane region" description="Helical" evidence="8">
    <location>
        <begin position="501"/>
        <end position="524"/>
    </location>
</feature>
<dbReference type="InterPro" id="IPR020846">
    <property type="entry name" value="MFS_dom"/>
</dbReference>
<feature type="transmembrane region" description="Helical" evidence="8">
    <location>
        <begin position="234"/>
        <end position="256"/>
    </location>
</feature>
<dbReference type="GO" id="GO:0006820">
    <property type="term" value="P:monoatomic anion transport"/>
    <property type="evidence" value="ECO:0007669"/>
    <property type="project" value="TreeGrafter"/>
</dbReference>
<name>A0A8I6RK67_CIMLE</name>
<dbReference type="CDD" id="cd17318">
    <property type="entry name" value="MFS_SLC17"/>
    <property type="match status" value="1"/>
</dbReference>
<feature type="transmembrane region" description="Helical" evidence="8">
    <location>
        <begin position="449"/>
        <end position="481"/>
    </location>
</feature>
<dbReference type="InterPro" id="IPR050382">
    <property type="entry name" value="MFS_Na/Anion_cotransporter"/>
</dbReference>
<feature type="transmembrane region" description="Helical" evidence="8">
    <location>
        <begin position="277"/>
        <end position="298"/>
    </location>
</feature>
<dbReference type="Gene3D" id="1.20.1250.20">
    <property type="entry name" value="MFS general substrate transporter like domains"/>
    <property type="match status" value="2"/>
</dbReference>
<keyword evidence="11" id="KW-1185">Reference proteome</keyword>
<dbReference type="FunFam" id="1.20.1250.20:FF:000003">
    <property type="entry name" value="Solute carrier family 17 member 3"/>
    <property type="match status" value="1"/>
</dbReference>
<evidence type="ECO:0000313" key="11">
    <source>
        <dbReference type="Proteomes" id="UP000494040"/>
    </source>
</evidence>
<evidence type="ECO:0000256" key="4">
    <source>
        <dbReference type="ARBA" id="ARBA00022847"/>
    </source>
</evidence>
<evidence type="ECO:0000256" key="8">
    <source>
        <dbReference type="SAM" id="Phobius"/>
    </source>
</evidence>
<evidence type="ECO:0000256" key="7">
    <source>
        <dbReference type="SAM" id="MobiDB-lite"/>
    </source>
</evidence>
<evidence type="ECO:0000313" key="10">
    <source>
        <dbReference type="EnsemblMetazoa" id="XP_014246641.2"/>
    </source>
</evidence>